<comment type="caution">
    <text evidence="15">The sequence shown here is derived from an EMBL/GenBank/DDBJ whole genome shotgun (WGS) entry which is preliminary data.</text>
</comment>
<evidence type="ECO:0000256" key="5">
    <source>
        <dbReference type="ARBA" id="ARBA00052218"/>
    </source>
</evidence>
<reference evidence="15 16" key="1">
    <citation type="submission" date="2020-08" db="EMBL/GenBank/DDBJ databases">
        <title>Bridging the membrane lipid divide: bacteria of the FCB group superphylum have the potential to synthesize archaeal ether lipids.</title>
        <authorList>
            <person name="Villanueva L."/>
            <person name="Von Meijenfeldt F.A.B."/>
            <person name="Westbye A.B."/>
            <person name="Yadav S."/>
            <person name="Hopmans E.C."/>
            <person name="Dutilh B.E."/>
            <person name="Sinninghe Damste J.S."/>
        </authorList>
    </citation>
    <scope>NUCLEOTIDE SEQUENCE [LARGE SCALE GENOMIC DNA]</scope>
    <source>
        <strain evidence="15">NIOZ-UU17</strain>
    </source>
</reference>
<evidence type="ECO:0000256" key="8">
    <source>
        <dbReference type="ARBA" id="ARBA00066884"/>
    </source>
</evidence>
<dbReference type="Pfam" id="PF00899">
    <property type="entry name" value="ThiF"/>
    <property type="match status" value="1"/>
</dbReference>
<evidence type="ECO:0000256" key="10">
    <source>
        <dbReference type="ARBA" id="ARBA00075110"/>
    </source>
</evidence>
<evidence type="ECO:0000256" key="13">
    <source>
        <dbReference type="SAM" id="Phobius"/>
    </source>
</evidence>
<evidence type="ECO:0000256" key="1">
    <source>
        <dbReference type="ARBA" id="ARBA00009919"/>
    </source>
</evidence>
<evidence type="ECO:0000313" key="16">
    <source>
        <dbReference type="Proteomes" id="UP000605201"/>
    </source>
</evidence>
<sequence length="260" mass="27969">MNFTEEQLERYNRQIIIKDVGVEGQVKIMNGKVLIIGIGGLGSAAALYLTAAGVGTIGIVDSDTVELSNLQRQVIHFTKDLNTSKVTSAADKMRALNPDVTVKTHNVFVNAANIRQIIQGYDFVIDGTDNFAAKFLINDACVMEGIPYSHGGVLRFNGQTMTVVPAKSTCLRCVFEEPPPAGAVPTGAQAGILGATAGMLGTIQTAEALKFLTGRGSLLSNAMLFFDVFKMDFVKHKLEKNKACALCGEQPTIHELFDEQ</sequence>
<evidence type="ECO:0000256" key="7">
    <source>
        <dbReference type="ARBA" id="ARBA00063809"/>
    </source>
</evidence>
<comment type="function">
    <text evidence="6">Catalyzes the adenylation by ATP of the carboxyl group of the C-terminal glycine of sulfur carrier protein MoaD.</text>
</comment>
<comment type="similarity">
    <text evidence="1">Belongs to the HesA/MoeB/ThiF family.</text>
</comment>
<keyword evidence="3" id="KW-0547">Nucleotide-binding</keyword>
<dbReference type="GO" id="GO:0061605">
    <property type="term" value="F:molybdopterin-synthase adenylyltransferase activity"/>
    <property type="evidence" value="ECO:0007669"/>
    <property type="project" value="UniProtKB-EC"/>
</dbReference>
<feature type="transmembrane region" description="Helical" evidence="13">
    <location>
        <begin position="33"/>
        <end position="60"/>
    </location>
</feature>
<keyword evidence="13" id="KW-0472">Membrane</keyword>
<dbReference type="GO" id="GO:0004792">
    <property type="term" value="F:thiosulfate-cyanide sulfurtransferase activity"/>
    <property type="evidence" value="ECO:0007669"/>
    <property type="project" value="TreeGrafter"/>
</dbReference>
<dbReference type="PANTHER" id="PTHR10953:SF102">
    <property type="entry name" value="ADENYLYLTRANSFERASE AND SULFURTRANSFERASE MOCS3"/>
    <property type="match status" value="1"/>
</dbReference>
<evidence type="ECO:0000256" key="9">
    <source>
        <dbReference type="ARBA" id="ARBA00073635"/>
    </source>
</evidence>
<dbReference type="FunFam" id="3.40.50.720:FF:000033">
    <property type="entry name" value="Adenylyltransferase and sulfurtransferase MOCS3"/>
    <property type="match status" value="1"/>
</dbReference>
<name>A0A8J6TK47_9BACT</name>
<organism evidence="15 16">
    <name type="scientific">Candidatus Desulfatibia vada</name>
    <dbReference type="NCBI Taxonomy" id="2841696"/>
    <lineage>
        <taxon>Bacteria</taxon>
        <taxon>Pseudomonadati</taxon>
        <taxon>Thermodesulfobacteriota</taxon>
        <taxon>Desulfobacteria</taxon>
        <taxon>Desulfobacterales</taxon>
        <taxon>Desulfobacterales incertae sedis</taxon>
        <taxon>Candidatus Desulfatibia</taxon>
    </lineage>
</organism>
<evidence type="ECO:0000256" key="12">
    <source>
        <dbReference type="ARBA" id="ARBA00078531"/>
    </source>
</evidence>
<dbReference type="SUPFAM" id="SSF69572">
    <property type="entry name" value="Activating enzymes of the ubiquitin-like proteins"/>
    <property type="match status" value="1"/>
</dbReference>
<accession>A0A8J6TK47</accession>
<dbReference type="GO" id="GO:0008146">
    <property type="term" value="F:sulfotransferase activity"/>
    <property type="evidence" value="ECO:0007669"/>
    <property type="project" value="TreeGrafter"/>
</dbReference>
<keyword evidence="13" id="KW-1133">Transmembrane helix</keyword>
<dbReference type="InterPro" id="IPR045886">
    <property type="entry name" value="ThiF/MoeB/HesA"/>
</dbReference>
<dbReference type="PANTHER" id="PTHR10953">
    <property type="entry name" value="UBIQUITIN-ACTIVATING ENZYME E1"/>
    <property type="match status" value="1"/>
</dbReference>
<dbReference type="Gene3D" id="3.40.50.720">
    <property type="entry name" value="NAD(P)-binding Rossmann-like Domain"/>
    <property type="match status" value="1"/>
</dbReference>
<dbReference type="AlphaFoldDB" id="A0A8J6TK47"/>
<protein>
    <recommendedName>
        <fullName evidence="9">Molybdopterin-synthase adenylyltransferase</fullName>
        <ecNumber evidence="8">2.7.7.80</ecNumber>
    </recommendedName>
    <alternativeName>
        <fullName evidence="12">MoaD protein adenylase</fullName>
    </alternativeName>
    <alternativeName>
        <fullName evidence="10">Molybdopterin-converting factor subunit 1 adenylase</fullName>
    </alternativeName>
    <alternativeName>
        <fullName evidence="11">Sulfur carrier protein MoaD adenylyltransferase</fullName>
    </alternativeName>
</protein>
<feature type="domain" description="THIF-type NAD/FAD binding fold" evidence="14">
    <location>
        <begin position="11"/>
        <end position="244"/>
    </location>
</feature>
<evidence type="ECO:0000259" key="14">
    <source>
        <dbReference type="Pfam" id="PF00899"/>
    </source>
</evidence>
<dbReference type="EC" id="2.7.7.80" evidence="8"/>
<evidence type="ECO:0000256" key="3">
    <source>
        <dbReference type="ARBA" id="ARBA00022741"/>
    </source>
</evidence>
<evidence type="ECO:0000313" key="15">
    <source>
        <dbReference type="EMBL" id="MBC8431689.1"/>
    </source>
</evidence>
<dbReference type="GO" id="GO:0005524">
    <property type="term" value="F:ATP binding"/>
    <property type="evidence" value="ECO:0007669"/>
    <property type="project" value="UniProtKB-KW"/>
</dbReference>
<dbReference type="Proteomes" id="UP000605201">
    <property type="component" value="Unassembled WGS sequence"/>
</dbReference>
<dbReference type="GO" id="GO:0008641">
    <property type="term" value="F:ubiquitin-like modifier activating enzyme activity"/>
    <property type="evidence" value="ECO:0007669"/>
    <property type="project" value="InterPro"/>
</dbReference>
<keyword evidence="13" id="KW-0812">Transmembrane</keyword>
<evidence type="ECO:0000256" key="2">
    <source>
        <dbReference type="ARBA" id="ARBA00022679"/>
    </source>
</evidence>
<dbReference type="GO" id="GO:0005829">
    <property type="term" value="C:cytosol"/>
    <property type="evidence" value="ECO:0007669"/>
    <property type="project" value="TreeGrafter"/>
</dbReference>
<dbReference type="CDD" id="cd00757">
    <property type="entry name" value="ThiF_MoeB_HesA_family"/>
    <property type="match status" value="1"/>
</dbReference>
<evidence type="ECO:0000256" key="4">
    <source>
        <dbReference type="ARBA" id="ARBA00022840"/>
    </source>
</evidence>
<dbReference type="InterPro" id="IPR000594">
    <property type="entry name" value="ThiF_NAD_FAD-bd"/>
</dbReference>
<dbReference type="EMBL" id="JACNIG010000164">
    <property type="protein sequence ID" value="MBC8431689.1"/>
    <property type="molecule type" value="Genomic_DNA"/>
</dbReference>
<comment type="subunit">
    <text evidence="7">Homodimer. Forms a stable heterotetrameric complex of 2 MoeB and 2 MoaD during adenylation of MoaD.</text>
</comment>
<comment type="catalytic activity">
    <reaction evidence="5">
        <text>[molybdopterin-synthase sulfur-carrier protein]-C-terminal Gly-Gly + ATP + H(+) = [molybdopterin-synthase sulfur-carrier protein]-C-terminal Gly-Gly-AMP + diphosphate</text>
        <dbReference type="Rhea" id="RHEA:43616"/>
        <dbReference type="Rhea" id="RHEA-COMP:12159"/>
        <dbReference type="Rhea" id="RHEA-COMP:12202"/>
        <dbReference type="ChEBI" id="CHEBI:15378"/>
        <dbReference type="ChEBI" id="CHEBI:30616"/>
        <dbReference type="ChEBI" id="CHEBI:33019"/>
        <dbReference type="ChEBI" id="CHEBI:90618"/>
        <dbReference type="ChEBI" id="CHEBI:90778"/>
        <dbReference type="EC" id="2.7.7.80"/>
    </reaction>
</comment>
<evidence type="ECO:0000256" key="11">
    <source>
        <dbReference type="ARBA" id="ARBA00075328"/>
    </source>
</evidence>
<keyword evidence="4" id="KW-0067">ATP-binding</keyword>
<proteinExistence type="inferred from homology"/>
<gene>
    <name evidence="15" type="ORF">H8D96_07190</name>
</gene>
<evidence type="ECO:0000256" key="6">
    <source>
        <dbReference type="ARBA" id="ARBA00055169"/>
    </source>
</evidence>
<keyword evidence="2" id="KW-0808">Transferase</keyword>
<dbReference type="InterPro" id="IPR035985">
    <property type="entry name" value="Ubiquitin-activating_enz"/>
</dbReference>